<dbReference type="Proteomes" id="UP000030401">
    <property type="component" value="Unassembled WGS sequence"/>
</dbReference>
<dbReference type="EMBL" id="AVPG01000051">
    <property type="protein sequence ID" value="KGX84050.1"/>
    <property type="molecule type" value="Genomic_DNA"/>
</dbReference>
<name>A0A0A5FZ16_9BACI</name>
<organism evidence="2 3">
    <name type="scientific">Pontibacillus litoralis JSM 072002</name>
    <dbReference type="NCBI Taxonomy" id="1385512"/>
    <lineage>
        <taxon>Bacteria</taxon>
        <taxon>Bacillati</taxon>
        <taxon>Bacillota</taxon>
        <taxon>Bacilli</taxon>
        <taxon>Bacillales</taxon>
        <taxon>Bacillaceae</taxon>
        <taxon>Pontibacillus</taxon>
    </lineage>
</organism>
<dbReference type="RefSeq" id="WP_036836487.1">
    <property type="nucleotide sequence ID" value="NZ_AVPG01000051.1"/>
</dbReference>
<sequence length="255" mass="27499">VIYTKYFILSVILAKGGMFLMFKKKFSSIFIVAAAFIMTLSTSFSSLQSVSAAEDLENQIESILADYDETTEEVSEDVKEHYMNLAQSTIDNKEASIHAPAGVNLDYENANVREVNNNFYMVKLNYSDNSTLHEFSGVSLFFDADGNLVQYFELQMEQIDQNSGTVTAWSDGVKNLDEVVQTDENVNDGEIGTYSWSGFVDCLNNAGVSAWAVTALSVACGAICAGTAGAGCAPCLYAASSITGGTLGWCIGSNL</sequence>
<dbReference type="eggNOG" id="ENOG5033FC8">
    <property type="taxonomic scope" value="Bacteria"/>
</dbReference>
<keyword evidence="3" id="KW-1185">Reference proteome</keyword>
<accession>A0A0A5FZ16</accession>
<comment type="caution">
    <text evidence="2">The sequence shown here is derived from an EMBL/GenBank/DDBJ whole genome shotgun (WGS) entry which is preliminary data.</text>
</comment>
<feature type="non-terminal residue" evidence="2">
    <location>
        <position position="1"/>
    </location>
</feature>
<proteinExistence type="predicted"/>
<reference evidence="2 3" key="1">
    <citation type="submission" date="2013-08" db="EMBL/GenBank/DDBJ databases">
        <authorList>
            <person name="Huang J."/>
            <person name="Wang G."/>
        </authorList>
    </citation>
    <scope>NUCLEOTIDE SEQUENCE [LARGE SCALE GENOMIC DNA]</scope>
    <source>
        <strain evidence="2 3">JSM 072002</strain>
    </source>
</reference>
<dbReference type="AlphaFoldDB" id="A0A0A5FZ16"/>
<evidence type="ECO:0000313" key="3">
    <source>
        <dbReference type="Proteomes" id="UP000030401"/>
    </source>
</evidence>
<protein>
    <submittedName>
        <fullName evidence="2">Uncharacterized protein</fullName>
    </submittedName>
</protein>
<gene>
    <name evidence="2" type="ORF">N784_15270</name>
</gene>
<keyword evidence="1" id="KW-0472">Membrane</keyword>
<keyword evidence="1" id="KW-1133">Transmembrane helix</keyword>
<evidence type="ECO:0000313" key="2">
    <source>
        <dbReference type="EMBL" id="KGX84050.1"/>
    </source>
</evidence>
<evidence type="ECO:0000256" key="1">
    <source>
        <dbReference type="SAM" id="Phobius"/>
    </source>
</evidence>
<keyword evidence="1" id="KW-0812">Transmembrane</keyword>
<feature type="transmembrane region" description="Helical" evidence="1">
    <location>
        <begin position="29"/>
        <end position="47"/>
    </location>
</feature>